<dbReference type="Proteomes" id="UP000283210">
    <property type="component" value="Chromosome 23"/>
</dbReference>
<evidence type="ECO:0000256" key="1">
    <source>
        <dbReference type="SAM" id="MobiDB-lite"/>
    </source>
</evidence>
<gene>
    <name evidence="2" type="ORF">OJAV_G00219360</name>
</gene>
<dbReference type="AlphaFoldDB" id="A0A3S2NPL8"/>
<accession>A0A3S2NPL8</accession>
<keyword evidence="3" id="KW-1185">Reference proteome</keyword>
<evidence type="ECO:0000313" key="2">
    <source>
        <dbReference type="EMBL" id="RVE56262.1"/>
    </source>
</evidence>
<evidence type="ECO:0000313" key="3">
    <source>
        <dbReference type="Proteomes" id="UP000283210"/>
    </source>
</evidence>
<reference evidence="2 3" key="2">
    <citation type="submission" date="2019-01" db="EMBL/GenBank/DDBJ databases">
        <title>A chromosome length genome reference of the Java medaka (oryzias javanicus).</title>
        <authorList>
            <person name="Herpin A."/>
            <person name="Takehana Y."/>
            <person name="Naruse K."/>
            <person name="Ansai S."/>
            <person name="Kawaguchi M."/>
        </authorList>
    </citation>
    <scope>NUCLEOTIDE SEQUENCE [LARGE SCALE GENOMIC DNA]</scope>
    <source>
        <strain evidence="2">RS831</strain>
        <tissue evidence="2">Whole body</tissue>
    </source>
</reference>
<proteinExistence type="predicted"/>
<dbReference type="EMBL" id="CM012459">
    <property type="protein sequence ID" value="RVE56262.1"/>
    <property type="molecule type" value="Genomic_DNA"/>
</dbReference>
<sequence>MDYSLKEFVCLCAESSSSSSSRSQYHAAERRVLRGLLCFRGALMTRLQPILSFPPEQQHIHLESANGATDRAGGVRWSSLRTRTRT</sequence>
<protein>
    <submittedName>
        <fullName evidence="2">Uncharacterized protein</fullName>
    </submittedName>
</protein>
<organism evidence="2 3">
    <name type="scientific">Oryzias javanicus</name>
    <name type="common">Javanese ricefish</name>
    <name type="synonym">Aplocheilus javanicus</name>
    <dbReference type="NCBI Taxonomy" id="123683"/>
    <lineage>
        <taxon>Eukaryota</taxon>
        <taxon>Metazoa</taxon>
        <taxon>Chordata</taxon>
        <taxon>Craniata</taxon>
        <taxon>Vertebrata</taxon>
        <taxon>Euteleostomi</taxon>
        <taxon>Actinopterygii</taxon>
        <taxon>Neopterygii</taxon>
        <taxon>Teleostei</taxon>
        <taxon>Neoteleostei</taxon>
        <taxon>Acanthomorphata</taxon>
        <taxon>Ovalentaria</taxon>
        <taxon>Atherinomorphae</taxon>
        <taxon>Beloniformes</taxon>
        <taxon>Adrianichthyidae</taxon>
        <taxon>Oryziinae</taxon>
        <taxon>Oryzias</taxon>
    </lineage>
</organism>
<name>A0A3S2NPL8_ORYJA</name>
<feature type="region of interest" description="Disordered" evidence="1">
    <location>
        <begin position="64"/>
        <end position="86"/>
    </location>
</feature>
<reference evidence="2 3" key="1">
    <citation type="submission" date="2018-11" db="EMBL/GenBank/DDBJ databases">
        <authorList>
            <person name="Lopez-Roques C."/>
            <person name="Donnadieu C."/>
            <person name="Bouchez O."/>
            <person name="Klopp C."/>
            <person name="Cabau C."/>
            <person name="Zahm M."/>
        </authorList>
    </citation>
    <scope>NUCLEOTIDE SEQUENCE [LARGE SCALE GENOMIC DNA]</scope>
    <source>
        <strain evidence="2">RS831</strain>
        <tissue evidence="2">Whole body</tissue>
    </source>
</reference>